<accession>A0A8T1WFC2</accession>
<name>A0A8T1WFC2_9STRA</name>
<reference evidence="1" key="1">
    <citation type="submission" date="2021-02" db="EMBL/GenBank/DDBJ databases">
        <authorList>
            <person name="Palmer J.M."/>
        </authorList>
    </citation>
    <scope>NUCLEOTIDE SEQUENCE</scope>
    <source>
        <strain evidence="1">SCRP734</strain>
    </source>
</reference>
<evidence type="ECO:0000313" key="1">
    <source>
        <dbReference type="EMBL" id="KAG7392076.1"/>
    </source>
</evidence>
<proteinExistence type="predicted"/>
<dbReference type="AlphaFoldDB" id="A0A8T1WFC2"/>
<protein>
    <submittedName>
        <fullName evidence="1">Uncharacterized protein</fullName>
    </submittedName>
</protein>
<dbReference type="EMBL" id="JAGDFM010000014">
    <property type="protein sequence ID" value="KAG7392076.1"/>
    <property type="molecule type" value="Genomic_DNA"/>
</dbReference>
<comment type="caution">
    <text evidence="1">The sequence shown here is derived from an EMBL/GenBank/DDBJ whole genome shotgun (WGS) entry which is preliminary data.</text>
</comment>
<sequence>MAGCHASGERVAGAVGNPVGGKCAQVQAGVSAAEVHSAKRSPVELDTAQLAPGSLCSVVDRRRLCLTGVDPKIASEAVSIAPAVPDQTCIARLETPDSRCSELSALLHPCPAGTRAATTRPSGFIPPVRHAAASGSEQQAALFQQAFAVRSQGCSQPKSPLAAVASPQGPPPLSWHGLPLHASRRAAHTDQSLLLQSWRPTLRAWRADPALTSKPAAESDLARDDVSDLMLRSGSERRLARRCIHVSREPPTPDTSP</sequence>
<dbReference type="Proteomes" id="UP000694044">
    <property type="component" value="Unassembled WGS sequence"/>
</dbReference>
<evidence type="ECO:0000313" key="2">
    <source>
        <dbReference type="Proteomes" id="UP000694044"/>
    </source>
</evidence>
<organism evidence="1 2">
    <name type="scientific">Phytophthora pseudosyringae</name>
    <dbReference type="NCBI Taxonomy" id="221518"/>
    <lineage>
        <taxon>Eukaryota</taxon>
        <taxon>Sar</taxon>
        <taxon>Stramenopiles</taxon>
        <taxon>Oomycota</taxon>
        <taxon>Peronosporomycetes</taxon>
        <taxon>Peronosporales</taxon>
        <taxon>Peronosporaceae</taxon>
        <taxon>Phytophthora</taxon>
    </lineage>
</organism>
<keyword evidence="2" id="KW-1185">Reference proteome</keyword>
<gene>
    <name evidence="1" type="ORF">PHYPSEUDO_002300</name>
</gene>